<feature type="transmembrane region" description="Helical" evidence="6">
    <location>
        <begin position="134"/>
        <end position="159"/>
    </location>
</feature>
<keyword evidence="2 6" id="KW-0812">Transmembrane</keyword>
<feature type="region of interest" description="Disordered" evidence="5">
    <location>
        <begin position="547"/>
        <end position="580"/>
    </location>
</feature>
<feature type="transmembrane region" description="Helical" evidence="6">
    <location>
        <begin position="238"/>
        <end position="257"/>
    </location>
</feature>
<dbReference type="PANTHER" id="PTHR23501">
    <property type="entry name" value="MAJOR FACILITATOR SUPERFAMILY"/>
    <property type="match status" value="1"/>
</dbReference>
<proteinExistence type="predicted"/>
<dbReference type="EMBL" id="JAPDRK010000003">
    <property type="protein sequence ID" value="KAJ9614408.1"/>
    <property type="molecule type" value="Genomic_DNA"/>
</dbReference>
<evidence type="ECO:0000256" key="5">
    <source>
        <dbReference type="SAM" id="MobiDB-lite"/>
    </source>
</evidence>
<feature type="compositionally biased region" description="Low complexity" evidence="5">
    <location>
        <begin position="18"/>
        <end position="28"/>
    </location>
</feature>
<feature type="transmembrane region" description="Helical" evidence="6">
    <location>
        <begin position="509"/>
        <end position="530"/>
    </location>
</feature>
<feature type="transmembrane region" description="Helical" evidence="6">
    <location>
        <begin position="166"/>
        <end position="185"/>
    </location>
</feature>
<dbReference type="SUPFAM" id="SSF103473">
    <property type="entry name" value="MFS general substrate transporter"/>
    <property type="match status" value="1"/>
</dbReference>
<keyword evidence="3 6" id="KW-1133">Transmembrane helix</keyword>
<feature type="region of interest" description="Disordered" evidence="5">
    <location>
        <begin position="1"/>
        <end position="32"/>
    </location>
</feature>
<feature type="transmembrane region" description="Helical" evidence="6">
    <location>
        <begin position="197"/>
        <end position="217"/>
    </location>
</feature>
<dbReference type="Gene3D" id="1.20.1250.20">
    <property type="entry name" value="MFS general substrate transporter like domains"/>
    <property type="match status" value="1"/>
</dbReference>
<reference evidence="8" key="1">
    <citation type="submission" date="2022-10" db="EMBL/GenBank/DDBJ databases">
        <title>Culturing micro-colonial fungi from biological soil crusts in the Mojave desert and describing Neophaeococcomyces mojavensis, and introducing the new genera and species Taxawa tesnikishii.</title>
        <authorList>
            <person name="Kurbessoian T."/>
            <person name="Stajich J.E."/>
        </authorList>
    </citation>
    <scope>NUCLEOTIDE SEQUENCE</scope>
    <source>
        <strain evidence="8">TK_41</strain>
    </source>
</reference>
<dbReference type="PROSITE" id="PS50850">
    <property type="entry name" value="MFS"/>
    <property type="match status" value="1"/>
</dbReference>
<dbReference type="FunFam" id="1.20.1250.20:FF:000196">
    <property type="entry name" value="MFS toxin efflux pump (AflT)"/>
    <property type="match status" value="1"/>
</dbReference>
<dbReference type="InterPro" id="IPR036259">
    <property type="entry name" value="MFS_trans_sf"/>
</dbReference>
<dbReference type="FunFam" id="1.20.1720.10:FF:000012">
    <property type="entry name" value="MFS toxin efflux pump (AflT)"/>
    <property type="match status" value="1"/>
</dbReference>
<dbReference type="CDD" id="cd17502">
    <property type="entry name" value="MFS_Azr1_MDR_like"/>
    <property type="match status" value="1"/>
</dbReference>
<dbReference type="Proteomes" id="UP001172673">
    <property type="component" value="Unassembled WGS sequence"/>
</dbReference>
<feature type="transmembrane region" description="Helical" evidence="6">
    <location>
        <begin position="345"/>
        <end position="365"/>
    </location>
</feature>
<feature type="domain" description="Major facilitator superfamily (MFS) profile" evidence="7">
    <location>
        <begin position="44"/>
        <end position="532"/>
    </location>
</feature>
<feature type="transmembrane region" description="Helical" evidence="6">
    <location>
        <begin position="108"/>
        <end position="128"/>
    </location>
</feature>
<evidence type="ECO:0000256" key="2">
    <source>
        <dbReference type="ARBA" id="ARBA00022692"/>
    </source>
</evidence>
<dbReference type="Gene3D" id="1.20.1720.10">
    <property type="entry name" value="Multidrug resistance protein D"/>
    <property type="match status" value="1"/>
</dbReference>
<evidence type="ECO:0000256" key="3">
    <source>
        <dbReference type="ARBA" id="ARBA00022989"/>
    </source>
</evidence>
<dbReference type="Pfam" id="PF07690">
    <property type="entry name" value="MFS_1"/>
    <property type="match status" value="1"/>
</dbReference>
<feature type="transmembrane region" description="Helical" evidence="6">
    <location>
        <begin position="377"/>
        <end position="396"/>
    </location>
</feature>
<keyword evidence="9" id="KW-1185">Reference proteome</keyword>
<protein>
    <recommendedName>
        <fullName evidence="7">Major facilitator superfamily (MFS) profile domain-containing protein</fullName>
    </recommendedName>
</protein>
<dbReference type="InterPro" id="IPR011701">
    <property type="entry name" value="MFS"/>
</dbReference>
<evidence type="ECO:0000313" key="8">
    <source>
        <dbReference type="EMBL" id="KAJ9614408.1"/>
    </source>
</evidence>
<evidence type="ECO:0000313" key="9">
    <source>
        <dbReference type="Proteomes" id="UP001172673"/>
    </source>
</evidence>
<feature type="compositionally biased region" description="Basic and acidic residues" evidence="5">
    <location>
        <begin position="571"/>
        <end position="580"/>
    </location>
</feature>
<evidence type="ECO:0000259" key="7">
    <source>
        <dbReference type="PROSITE" id="PS50850"/>
    </source>
</evidence>
<gene>
    <name evidence="8" type="ORF">H2200_002544</name>
</gene>
<dbReference type="InterPro" id="IPR020846">
    <property type="entry name" value="MFS_dom"/>
</dbReference>
<dbReference type="GO" id="GO:0022857">
    <property type="term" value="F:transmembrane transporter activity"/>
    <property type="evidence" value="ECO:0007669"/>
    <property type="project" value="InterPro"/>
</dbReference>
<dbReference type="PANTHER" id="PTHR23501:SF201">
    <property type="entry name" value="MFS AFLATOXIN EFFLUX PUMP"/>
    <property type="match status" value="1"/>
</dbReference>
<keyword evidence="4 6" id="KW-0472">Membrane</keyword>
<evidence type="ECO:0000256" key="6">
    <source>
        <dbReference type="SAM" id="Phobius"/>
    </source>
</evidence>
<feature type="transmembrane region" description="Helical" evidence="6">
    <location>
        <begin position="439"/>
        <end position="459"/>
    </location>
</feature>
<evidence type="ECO:0000256" key="1">
    <source>
        <dbReference type="ARBA" id="ARBA00004141"/>
    </source>
</evidence>
<comment type="subcellular location">
    <subcellularLocation>
        <location evidence="1">Membrane</location>
        <topology evidence="1">Multi-pass membrane protein</topology>
    </subcellularLocation>
</comment>
<feature type="compositionally biased region" description="Polar residues" evidence="5">
    <location>
        <begin position="1"/>
        <end position="15"/>
    </location>
</feature>
<sequence length="580" mass="62228">MTEQKPVSDSQSNHSGDAPEPLAKPPAEAVEEDEYPPKSKVLIIIAALMICALLVALDRLIIATAIPVITNHFNSLADVGWYGSAYLLTMSGFQLFIGRLYTFYNPKTVYITCLGIFELGSLVCGAAPNSTTLIVGRAIAGLGSAGMFSGAITLVVYLVPLQKRPAYTGMFGAVFAVASVAGPLLGGVFTDKISWRWCFYINLPIGGAMMVVLFFFLKLPTAATQRSKMTLKEQFQKLDPFGTAVFLPAIVCLLLALQWGGTTYDWSNARIIVLLILSGLLFLVFAYLQHRFQERATIPPRILKYRAVTAGVSYAFFGGSGMMTLTYFLPIWFQAIKGASAVHSGIMFLPAVLGITVSSMAAGFLTRKIGYFTPWMYIACVMTSIGTGLISTFSTTTAHPKWIGFQVIWGLGLGLGMQQPSVAAQTSLPRKDVATGASMMFFSQALGGSIFVSVANNIFDNRLSQNLHRIAGLNADIVTHVGATDIRRIVSPELLGQVLVAYNDALRTAFYVVVAVTCMTVFGALAMPWLNLKKVAAAQQAAAKAAKEQAASEAGSKPGSSEGPASAPRQPDSEKKVQEV</sequence>
<accession>A0AA39CNN7</accession>
<dbReference type="AlphaFoldDB" id="A0AA39CNN7"/>
<dbReference type="GO" id="GO:0005886">
    <property type="term" value="C:plasma membrane"/>
    <property type="evidence" value="ECO:0007669"/>
    <property type="project" value="TreeGrafter"/>
</dbReference>
<evidence type="ECO:0000256" key="4">
    <source>
        <dbReference type="ARBA" id="ARBA00023136"/>
    </source>
</evidence>
<feature type="transmembrane region" description="Helical" evidence="6">
    <location>
        <begin position="308"/>
        <end position="333"/>
    </location>
</feature>
<comment type="caution">
    <text evidence="8">The sequence shown here is derived from an EMBL/GenBank/DDBJ whole genome shotgun (WGS) entry which is preliminary data.</text>
</comment>
<name>A0AA39CNN7_9EURO</name>
<feature type="transmembrane region" description="Helical" evidence="6">
    <location>
        <begin position="41"/>
        <end position="69"/>
    </location>
</feature>
<organism evidence="8 9">
    <name type="scientific">Cladophialophora chaetospira</name>
    <dbReference type="NCBI Taxonomy" id="386627"/>
    <lineage>
        <taxon>Eukaryota</taxon>
        <taxon>Fungi</taxon>
        <taxon>Dikarya</taxon>
        <taxon>Ascomycota</taxon>
        <taxon>Pezizomycotina</taxon>
        <taxon>Eurotiomycetes</taxon>
        <taxon>Chaetothyriomycetidae</taxon>
        <taxon>Chaetothyriales</taxon>
        <taxon>Herpotrichiellaceae</taxon>
        <taxon>Cladophialophora</taxon>
    </lineage>
</organism>
<feature type="transmembrane region" description="Helical" evidence="6">
    <location>
        <begin position="269"/>
        <end position="288"/>
    </location>
</feature>
<feature type="transmembrane region" description="Helical" evidence="6">
    <location>
        <begin position="81"/>
        <end position="101"/>
    </location>
</feature>